<feature type="region of interest" description="Disordered" evidence="1">
    <location>
        <begin position="169"/>
        <end position="203"/>
    </location>
</feature>
<evidence type="ECO:0008006" key="5">
    <source>
        <dbReference type="Google" id="ProtNLM"/>
    </source>
</evidence>
<organism evidence="3 4">
    <name type="scientific">Scylla paramamosain</name>
    <name type="common">Mud crab</name>
    <dbReference type="NCBI Taxonomy" id="85552"/>
    <lineage>
        <taxon>Eukaryota</taxon>
        <taxon>Metazoa</taxon>
        <taxon>Ecdysozoa</taxon>
        <taxon>Arthropoda</taxon>
        <taxon>Crustacea</taxon>
        <taxon>Multicrustacea</taxon>
        <taxon>Malacostraca</taxon>
        <taxon>Eumalacostraca</taxon>
        <taxon>Eucarida</taxon>
        <taxon>Decapoda</taxon>
        <taxon>Pleocyemata</taxon>
        <taxon>Brachyura</taxon>
        <taxon>Eubrachyura</taxon>
        <taxon>Portunoidea</taxon>
        <taxon>Portunidae</taxon>
        <taxon>Portuninae</taxon>
        <taxon>Scylla</taxon>
    </lineage>
</organism>
<feature type="compositionally biased region" description="Basic and acidic residues" evidence="1">
    <location>
        <begin position="169"/>
        <end position="200"/>
    </location>
</feature>
<dbReference type="Proteomes" id="UP001487740">
    <property type="component" value="Unassembled WGS sequence"/>
</dbReference>
<reference evidence="3 4" key="1">
    <citation type="submission" date="2023-03" db="EMBL/GenBank/DDBJ databases">
        <title>High-quality genome of Scylla paramamosain provides insights in environmental adaptation.</title>
        <authorList>
            <person name="Zhang L."/>
        </authorList>
    </citation>
    <scope>NUCLEOTIDE SEQUENCE [LARGE SCALE GENOMIC DNA]</scope>
    <source>
        <strain evidence="3">LZ_2023a</strain>
        <tissue evidence="3">Muscle</tissue>
    </source>
</reference>
<dbReference type="EMBL" id="JARAKH010000022">
    <property type="protein sequence ID" value="KAK8392618.1"/>
    <property type="molecule type" value="Genomic_DNA"/>
</dbReference>
<proteinExistence type="predicted"/>
<protein>
    <recommendedName>
        <fullName evidence="5">Secreted protein</fullName>
    </recommendedName>
</protein>
<accession>A0AAW0TZK7</accession>
<keyword evidence="4" id="KW-1185">Reference proteome</keyword>
<comment type="caution">
    <text evidence="3">The sequence shown here is derived from an EMBL/GenBank/DDBJ whole genome shotgun (WGS) entry which is preliminary data.</text>
</comment>
<name>A0AAW0TZK7_SCYPA</name>
<evidence type="ECO:0000256" key="2">
    <source>
        <dbReference type="SAM" id="SignalP"/>
    </source>
</evidence>
<keyword evidence="2" id="KW-0732">Signal</keyword>
<evidence type="ECO:0000256" key="1">
    <source>
        <dbReference type="SAM" id="MobiDB-lite"/>
    </source>
</evidence>
<gene>
    <name evidence="3" type="ORF">O3P69_014798</name>
</gene>
<sequence length="231" mass="25841">MSTVACGRLVRFFLLPAVVNLPWPVLLTTPPACSCCCGSWNEARRGAREVARRKKRRLGLHKDTGRKVVDTRTATPTTYEAPCNAAHFGRRGTHSRHSQVAVKTNKAAVCALFQPVSGEGGAHRHPAKLHMATLRQADLSHSHQKTRISAESSWRAGRPKAPAMLCCDFRRDESGKDGGRQQERERKGGRRLSRDRERQRRTCGSRKLVGVIQASLRVSHRWGRQVCIHLD</sequence>
<dbReference type="AlphaFoldDB" id="A0AAW0TZK7"/>
<evidence type="ECO:0000313" key="3">
    <source>
        <dbReference type="EMBL" id="KAK8392618.1"/>
    </source>
</evidence>
<evidence type="ECO:0000313" key="4">
    <source>
        <dbReference type="Proteomes" id="UP001487740"/>
    </source>
</evidence>
<feature type="chain" id="PRO_5043900792" description="Secreted protein" evidence="2">
    <location>
        <begin position="29"/>
        <end position="231"/>
    </location>
</feature>
<feature type="signal peptide" evidence="2">
    <location>
        <begin position="1"/>
        <end position="28"/>
    </location>
</feature>